<protein>
    <recommendedName>
        <fullName evidence="3">Lipoprotein</fullName>
    </recommendedName>
</protein>
<evidence type="ECO:0000313" key="2">
    <source>
        <dbReference type="Proteomes" id="UP000218282"/>
    </source>
</evidence>
<sequence length="255" mass="28362">MKTKVLKGLVVVAGIFLLAGCSKGSQSSEKAVKAEPSAQTVKKQAEDDANVLLDFLYQGKKSSQLENVTNQSSEGITSFLLTKLVEKQDQMFASNQNKDDYYLVIDGSNYYASDIVKDYAKAYLKQAQRLSFKVKSVDVNGDDAKVTVSYSPIASLEEANPIGTARTKLFGGIDEDTFIRQSQNKDVKTIKSLITLKLYGIYYGDLDYDAVKVKNPVDMSFTLTKKGTHFMANEDVIYQIMKDSRIKSYQDNQAK</sequence>
<organism evidence="1 2">
    <name type="scientific">Pseudolactococcus piscium</name>
    <dbReference type="NCBI Taxonomy" id="1364"/>
    <lineage>
        <taxon>Bacteria</taxon>
        <taxon>Bacillati</taxon>
        <taxon>Bacillota</taxon>
        <taxon>Bacilli</taxon>
        <taxon>Lactobacillales</taxon>
        <taxon>Streptococcaceae</taxon>
        <taxon>Pseudolactococcus</taxon>
    </lineage>
</organism>
<proteinExistence type="predicted"/>
<dbReference type="PROSITE" id="PS51257">
    <property type="entry name" value="PROKAR_LIPOPROTEIN"/>
    <property type="match status" value="1"/>
</dbReference>
<dbReference type="EMBL" id="JXJW01000004">
    <property type="protein sequence ID" value="PCS08133.1"/>
    <property type="molecule type" value="Genomic_DNA"/>
</dbReference>
<dbReference type="Proteomes" id="UP000218282">
    <property type="component" value="Unassembled WGS sequence"/>
</dbReference>
<evidence type="ECO:0008006" key="3">
    <source>
        <dbReference type="Google" id="ProtNLM"/>
    </source>
</evidence>
<accession>A0A2A5S3W2</accession>
<gene>
    <name evidence="1" type="ORF">RU86_GL001737</name>
</gene>
<dbReference type="AlphaFoldDB" id="A0A2A5S3W2"/>
<comment type="caution">
    <text evidence="1">The sequence shown here is derived from an EMBL/GenBank/DDBJ whole genome shotgun (WGS) entry which is preliminary data.</text>
</comment>
<dbReference type="RefSeq" id="WP_096814013.1">
    <property type="nucleotide sequence ID" value="NZ_JXJW01000004.1"/>
</dbReference>
<name>A0A2A5S3W2_9LACT</name>
<reference evidence="1 2" key="1">
    <citation type="submission" date="2014-12" db="EMBL/GenBank/DDBJ databases">
        <title>Draft genome sequences of 10 type strains of Lactococcus.</title>
        <authorList>
            <person name="Sun Z."/>
            <person name="Zhong Z."/>
            <person name="Liu W."/>
            <person name="Zhang W."/>
            <person name="Zhang H."/>
        </authorList>
    </citation>
    <scope>NUCLEOTIDE SEQUENCE [LARGE SCALE GENOMIC DNA]</scope>
    <source>
        <strain evidence="1 2">DSM 6634</strain>
    </source>
</reference>
<keyword evidence="2" id="KW-1185">Reference proteome</keyword>
<evidence type="ECO:0000313" key="1">
    <source>
        <dbReference type="EMBL" id="PCS08133.1"/>
    </source>
</evidence>